<comment type="caution">
    <text evidence="3">The sequence shown here is derived from an EMBL/GenBank/DDBJ whole genome shotgun (WGS) entry which is preliminary data.</text>
</comment>
<dbReference type="Pfam" id="PF01521">
    <property type="entry name" value="Fe-S_biosyn"/>
    <property type="match status" value="1"/>
</dbReference>
<dbReference type="SUPFAM" id="SSF89360">
    <property type="entry name" value="HesB-like domain"/>
    <property type="match status" value="1"/>
</dbReference>
<dbReference type="AlphaFoldDB" id="A0A150AUU8"/>
<sequence length="96" mass="11216">MEISIDHKALQWFQEELRIKHGESIRFNVRYGGDSSIQPGYSLGIVAEKPAGKIVSVEKEGILFFVDVDDLWYFQNYDLVVGYHEEIEEIQFNYVK</sequence>
<gene>
    <name evidence="3" type="ORF">AT274_26705</name>
</gene>
<proteinExistence type="inferred from homology"/>
<dbReference type="EMBL" id="LOMT01000155">
    <property type="protein sequence ID" value="KXX85505.1"/>
    <property type="molecule type" value="Genomic_DNA"/>
</dbReference>
<evidence type="ECO:0000313" key="3">
    <source>
        <dbReference type="EMBL" id="KXX85505.1"/>
    </source>
</evidence>
<feature type="domain" description="Core" evidence="2">
    <location>
        <begin position="1"/>
        <end position="92"/>
    </location>
</feature>
<dbReference type="InterPro" id="IPR000361">
    <property type="entry name" value="ATAP_core_dom"/>
</dbReference>
<evidence type="ECO:0000259" key="2">
    <source>
        <dbReference type="Pfam" id="PF01521"/>
    </source>
</evidence>
<dbReference type="InterPro" id="IPR035903">
    <property type="entry name" value="HesB-like_dom_sf"/>
</dbReference>
<dbReference type="PATRIC" id="fig|1396.432.peg.5344"/>
<evidence type="ECO:0000256" key="1">
    <source>
        <dbReference type="ARBA" id="ARBA00006718"/>
    </source>
</evidence>
<dbReference type="Proteomes" id="UP000075591">
    <property type="component" value="Unassembled WGS sequence"/>
</dbReference>
<dbReference type="RefSeq" id="WP_017561404.1">
    <property type="nucleotide sequence ID" value="NZ_JARJDN010000007.1"/>
</dbReference>
<evidence type="ECO:0000313" key="4">
    <source>
        <dbReference type="Proteomes" id="UP000075591"/>
    </source>
</evidence>
<protein>
    <submittedName>
        <fullName evidence="3">Cytoplasmic protein</fullName>
    </submittedName>
</protein>
<accession>A0A150AUU8</accession>
<dbReference type="InterPro" id="IPR008326">
    <property type="entry name" value="PdhI-like"/>
</dbReference>
<reference evidence="3 4" key="1">
    <citation type="submission" date="2015-12" db="EMBL/GenBank/DDBJ databases">
        <title>Bacillus cereus Group isolate.</title>
        <authorList>
            <person name="Kovac J."/>
        </authorList>
    </citation>
    <scope>NUCLEOTIDE SEQUENCE [LARGE SCALE GENOMIC DNA]</scope>
    <source>
        <strain evidence="3 4">FSL W8-0275</strain>
    </source>
</reference>
<comment type="similarity">
    <text evidence="1">Belongs to the HesB/IscA family.</text>
</comment>
<organism evidence="3 4">
    <name type="scientific">Bacillus cereus</name>
    <dbReference type="NCBI Taxonomy" id="1396"/>
    <lineage>
        <taxon>Bacteria</taxon>
        <taxon>Bacillati</taxon>
        <taxon>Bacillota</taxon>
        <taxon>Bacilli</taxon>
        <taxon>Bacillales</taxon>
        <taxon>Bacillaceae</taxon>
        <taxon>Bacillus</taxon>
        <taxon>Bacillus cereus group</taxon>
    </lineage>
</organism>
<name>A0A150AUU8_BACCE</name>
<dbReference type="PIRSF" id="PIRSF034852">
    <property type="entry name" value="UCP034852"/>
    <property type="match status" value="1"/>
</dbReference>